<evidence type="ECO:0000313" key="1">
    <source>
        <dbReference type="EMBL" id="KAA6387154.1"/>
    </source>
</evidence>
<sequence>MFELMEREEKDIRNQVIKLLMLNPVANTRKVIREVTFQRMEQLFDYIVKLSVERDEGKLSVNELRRVVITIFMGKEEEWKQL</sequence>
<protein>
    <submittedName>
        <fullName evidence="1">Uncharacterized protein</fullName>
    </submittedName>
</protein>
<dbReference type="Proteomes" id="UP000324800">
    <property type="component" value="Unassembled WGS sequence"/>
</dbReference>
<proteinExistence type="predicted"/>
<reference evidence="1 2" key="1">
    <citation type="submission" date="2019-03" db="EMBL/GenBank/DDBJ databases">
        <title>Single cell metagenomics reveals metabolic interactions within the superorganism composed of flagellate Streblomastix strix and complex community of Bacteroidetes bacteria on its surface.</title>
        <authorList>
            <person name="Treitli S.C."/>
            <person name="Kolisko M."/>
            <person name="Husnik F."/>
            <person name="Keeling P."/>
            <person name="Hampl V."/>
        </authorList>
    </citation>
    <scope>NUCLEOTIDE SEQUENCE [LARGE SCALE GENOMIC DNA]</scope>
    <source>
        <strain evidence="1">ST1C</strain>
    </source>
</reference>
<dbReference type="AlphaFoldDB" id="A0A5J4VWQ6"/>
<organism evidence="1 2">
    <name type="scientific">Streblomastix strix</name>
    <dbReference type="NCBI Taxonomy" id="222440"/>
    <lineage>
        <taxon>Eukaryota</taxon>
        <taxon>Metamonada</taxon>
        <taxon>Preaxostyla</taxon>
        <taxon>Oxymonadida</taxon>
        <taxon>Streblomastigidae</taxon>
        <taxon>Streblomastix</taxon>
    </lineage>
</organism>
<accession>A0A5J4VWQ6</accession>
<evidence type="ECO:0000313" key="2">
    <source>
        <dbReference type="Proteomes" id="UP000324800"/>
    </source>
</evidence>
<gene>
    <name evidence="1" type="ORF">EZS28_017322</name>
</gene>
<comment type="caution">
    <text evidence="1">The sequence shown here is derived from an EMBL/GenBank/DDBJ whole genome shotgun (WGS) entry which is preliminary data.</text>
</comment>
<name>A0A5J4VWQ6_9EUKA</name>
<dbReference type="EMBL" id="SNRW01004494">
    <property type="protein sequence ID" value="KAA6387154.1"/>
    <property type="molecule type" value="Genomic_DNA"/>
</dbReference>